<sequence length="1218" mass="130956">MPPTVTLGSPRPNPVIPPSPPPAASLGKRGMGTLGLRSPRPSQADSARQPPASPALSAYSVPGKRTLSPSVRSLFRLRDRPFSQLFSLPDRRSKSTAPSVWTAAVERCPGRAIDSMNPRSLHLSHNTSCEEAHIASSSSPVIGVLGLETSDQAQALVNGVIVALAQEYHPNAQRYKTITDSCTLEKHELRPKEALAAADPIHLYHITDSALQGRASPLPSTWPAALISLQGLLICTHVTEWDGVQQVIEVLNLVFKSHIPFALVDFQPQEARTDSPLTPLQSYEASRTPPRSPQSSDSKVLSAIASFFNGFYCELPYSHVDPFPSFPRDEPLHQVFNTLLDHLAVGRSSASEPAAPYTYLPDPLPLPDTTTASDATAFFPVSADTMAHVDPHPGYLSPQGAAHALGLQDLKGATTPQRVASHTGISPPPAVCGDHSSTAAKSPAKMLHARSVSHHNLSAARHAPAQVGKALPLPPAFNPSHLPTPSTVGDFSVQFPLAFVSRAAENGPKTEYQAWVEVANASNDPSTLSQNTPLISLATLRNTDLHAFIRPYTTKAVSTPRGTKFTLDELVDRLVGPDVYRDIRFVNIFLIVYQRFTTPRQLLFHLLHRFQSTLIDHPPMPTSTYIPQTPGTMGSQQQASLQKRICYVLTLWATDYWADFLCGWAEPVPSTTDVADPTAVQPIDPVANSLGSDLRPVLHAFLVKCQQELPHLRLSCRKLGDILYTSVPALRTRLTAPLERYLAVDSSDAFVTESYTSSVSSITCSSDQTVSHRSSRDVFWSFDDMKIPPFQASMATMAPSSRPVNSASSHDKSSLGLSLHPPPNKLQHTAATTVGATPTQAVDPSHAPEHFSSRLYAKLAAAQALSGYPMSDDGDAMVPNCAPRTHEALMSPEQPVGCHKPFTNTKSLPQSPKLGAVIPDSTSVPFVRPTLAIRRGMVGSSLTLDLPAYTPSALPEPESALSSPESVSQYSYTSAISGPGRTSMATVRSTAPMRMSEASRGSSEPEVYVSCSESPSPTYVSTASSGDAFETSRADCSTLVISANAASGQEHGVFPAADGMPFVPCTAQELESTDAVLVDGADLIDSEQDPKPDSLLRKPSRLFALRMPRRLRSTTALQTKSPRTPLTPAAFTDFFAKLSFKPTVTNVDTGTEGGETQAKRTSPPLTASADCSDAEPDPEADGGLKRFTRTLRLRKFSTASLYPTTMSRDESLPLESHA</sequence>
<feature type="domain" description="N-terminal Ras-GEF" evidence="3">
    <location>
        <begin position="558"/>
        <end position="702"/>
    </location>
</feature>
<gene>
    <name evidence="4" type="ORF">H4R34_001270</name>
</gene>
<dbReference type="Proteomes" id="UP001151582">
    <property type="component" value="Unassembled WGS sequence"/>
</dbReference>
<feature type="compositionally biased region" description="Polar residues" evidence="2">
    <location>
        <begin position="1011"/>
        <end position="1025"/>
    </location>
</feature>
<evidence type="ECO:0000313" key="4">
    <source>
        <dbReference type="EMBL" id="KAJ1983436.1"/>
    </source>
</evidence>
<accession>A0A9W8EAG5</accession>
<feature type="region of interest" description="Disordered" evidence="2">
    <location>
        <begin position="797"/>
        <end position="828"/>
    </location>
</feature>
<feature type="region of interest" description="Disordered" evidence="2">
    <location>
        <begin position="418"/>
        <end position="445"/>
    </location>
</feature>
<feature type="region of interest" description="Disordered" evidence="2">
    <location>
        <begin position="1"/>
        <end position="61"/>
    </location>
</feature>
<name>A0A9W8EAG5_9FUNG</name>
<dbReference type="InterPro" id="IPR023578">
    <property type="entry name" value="Ras_GEF_dom_sf"/>
</dbReference>
<evidence type="ECO:0000256" key="1">
    <source>
        <dbReference type="PROSITE-ProRule" id="PRU00135"/>
    </source>
</evidence>
<dbReference type="Gene3D" id="1.20.870.10">
    <property type="entry name" value="Son of sevenless (SoS) protein Chain: S domain 1"/>
    <property type="match status" value="1"/>
</dbReference>
<dbReference type="InterPro" id="IPR000651">
    <property type="entry name" value="Ras-like_Gua-exchang_fac_N"/>
</dbReference>
<dbReference type="EMBL" id="JANBQB010000055">
    <property type="protein sequence ID" value="KAJ1983436.1"/>
    <property type="molecule type" value="Genomic_DNA"/>
</dbReference>
<dbReference type="AlphaFoldDB" id="A0A9W8EAG5"/>
<evidence type="ECO:0000313" key="5">
    <source>
        <dbReference type="Proteomes" id="UP001151582"/>
    </source>
</evidence>
<proteinExistence type="predicted"/>
<dbReference type="Pfam" id="PF00618">
    <property type="entry name" value="RasGEF_N"/>
    <property type="match status" value="1"/>
</dbReference>
<feature type="compositionally biased region" description="Pro residues" evidence="2">
    <location>
        <begin position="11"/>
        <end position="23"/>
    </location>
</feature>
<organism evidence="4 5">
    <name type="scientific">Dimargaris verticillata</name>
    <dbReference type="NCBI Taxonomy" id="2761393"/>
    <lineage>
        <taxon>Eukaryota</taxon>
        <taxon>Fungi</taxon>
        <taxon>Fungi incertae sedis</taxon>
        <taxon>Zoopagomycota</taxon>
        <taxon>Kickxellomycotina</taxon>
        <taxon>Dimargaritomycetes</taxon>
        <taxon>Dimargaritales</taxon>
        <taxon>Dimargaritaceae</taxon>
        <taxon>Dimargaris</taxon>
    </lineage>
</organism>
<dbReference type="SMART" id="SM00229">
    <property type="entry name" value="RasGEFN"/>
    <property type="match status" value="1"/>
</dbReference>
<feature type="compositionally biased region" description="Polar residues" evidence="2">
    <location>
        <begin position="275"/>
        <end position="285"/>
    </location>
</feature>
<evidence type="ECO:0000259" key="3">
    <source>
        <dbReference type="PROSITE" id="PS50212"/>
    </source>
</evidence>
<feature type="region of interest" description="Disordered" evidence="2">
    <location>
        <begin position="273"/>
        <end position="297"/>
    </location>
</feature>
<keyword evidence="1" id="KW-0344">Guanine-nucleotide releasing factor</keyword>
<reference evidence="4" key="1">
    <citation type="submission" date="2022-07" db="EMBL/GenBank/DDBJ databases">
        <title>Phylogenomic reconstructions and comparative analyses of Kickxellomycotina fungi.</title>
        <authorList>
            <person name="Reynolds N.K."/>
            <person name="Stajich J.E."/>
            <person name="Barry K."/>
            <person name="Grigoriev I.V."/>
            <person name="Crous P."/>
            <person name="Smith M.E."/>
        </authorList>
    </citation>
    <scope>NUCLEOTIDE SEQUENCE</scope>
    <source>
        <strain evidence="4">RSA 567</strain>
    </source>
</reference>
<dbReference type="SUPFAM" id="SSF48366">
    <property type="entry name" value="Ras GEF"/>
    <property type="match status" value="1"/>
</dbReference>
<dbReference type="PROSITE" id="PS50212">
    <property type="entry name" value="RASGEF_NTER"/>
    <property type="match status" value="1"/>
</dbReference>
<protein>
    <recommendedName>
        <fullName evidence="3">N-terminal Ras-GEF domain-containing protein</fullName>
    </recommendedName>
</protein>
<dbReference type="OrthoDB" id="28357at2759"/>
<comment type="caution">
    <text evidence="4">The sequence shown here is derived from an EMBL/GenBank/DDBJ whole genome shotgun (WGS) entry which is preliminary data.</text>
</comment>
<dbReference type="CDD" id="cd06224">
    <property type="entry name" value="REM"/>
    <property type="match status" value="1"/>
</dbReference>
<feature type="region of interest" description="Disordered" evidence="2">
    <location>
        <begin position="971"/>
        <end position="1026"/>
    </location>
</feature>
<feature type="non-terminal residue" evidence="4">
    <location>
        <position position="1"/>
    </location>
</feature>
<evidence type="ECO:0000256" key="2">
    <source>
        <dbReference type="SAM" id="MobiDB-lite"/>
    </source>
</evidence>
<keyword evidence="5" id="KW-1185">Reference proteome</keyword>
<feature type="region of interest" description="Disordered" evidence="2">
    <location>
        <begin position="1146"/>
        <end position="1185"/>
    </location>
</feature>
<feature type="compositionally biased region" description="Polar residues" evidence="2">
    <location>
        <begin position="798"/>
        <end position="808"/>
    </location>
</feature>
<dbReference type="GO" id="GO:0005085">
    <property type="term" value="F:guanyl-nucleotide exchange factor activity"/>
    <property type="evidence" value="ECO:0007669"/>
    <property type="project" value="UniProtKB-KW"/>
</dbReference>